<dbReference type="AlphaFoldDB" id="A0A5B9PEZ4"/>
<organism evidence="3 4">
    <name type="scientific">Mariniblastus fucicola</name>
    <dbReference type="NCBI Taxonomy" id="980251"/>
    <lineage>
        <taxon>Bacteria</taxon>
        <taxon>Pseudomonadati</taxon>
        <taxon>Planctomycetota</taxon>
        <taxon>Planctomycetia</taxon>
        <taxon>Pirellulales</taxon>
        <taxon>Pirellulaceae</taxon>
        <taxon>Mariniblastus</taxon>
    </lineage>
</organism>
<evidence type="ECO:0000256" key="1">
    <source>
        <dbReference type="SAM" id="Phobius"/>
    </source>
</evidence>
<dbReference type="InterPro" id="IPR018639">
    <property type="entry name" value="DUF2062"/>
</dbReference>
<dbReference type="NCBIfam" id="TIGR03546">
    <property type="entry name" value="TIGR03546 family protein"/>
    <property type="match status" value="1"/>
</dbReference>
<feature type="transmembrane region" description="Helical" evidence="1">
    <location>
        <begin position="37"/>
        <end position="64"/>
    </location>
</feature>
<dbReference type="EMBL" id="CP042912">
    <property type="protein sequence ID" value="QEG23452.1"/>
    <property type="molecule type" value="Genomic_DNA"/>
</dbReference>
<proteinExistence type="predicted"/>
<dbReference type="InterPro" id="IPR019935">
    <property type="entry name" value="CHP03546"/>
</dbReference>
<keyword evidence="1" id="KW-0472">Membrane</keyword>
<keyword evidence="1" id="KW-1133">Transmembrane helix</keyword>
<accession>A0A5B9PEZ4</accession>
<feature type="domain" description="DUF2062" evidence="2">
    <location>
        <begin position="14"/>
        <end position="134"/>
    </location>
</feature>
<feature type="transmembrane region" description="Helical" evidence="1">
    <location>
        <begin position="113"/>
        <end position="134"/>
    </location>
</feature>
<sequence length="173" mass="18805">MLERSQNRISAINSPHELALGIAFGVVIGLMPKDSVIPWAIGLVFLLSRANLLCGIVAVIGMSIVSPSLDAISDKLGMAVLSTEFLQSTFASWTEIPWVGWTRFNNTVVTGSLALGVLICVPIYCAGQIFFRLWGIAMIERVMNTKLIRAIFGEAEEPLPEGDNRDPSLITET</sequence>
<protein>
    <recommendedName>
        <fullName evidence="2">DUF2062 domain-containing protein</fullName>
    </recommendedName>
</protein>
<dbReference type="Proteomes" id="UP000322214">
    <property type="component" value="Chromosome"/>
</dbReference>
<dbReference type="OrthoDB" id="268259at2"/>
<keyword evidence="1" id="KW-0812">Transmembrane</keyword>
<dbReference type="RefSeq" id="WP_075082061.1">
    <property type="nucleotide sequence ID" value="NZ_CP042912.1"/>
</dbReference>
<keyword evidence="4" id="KW-1185">Reference proteome</keyword>
<name>A0A5B9PEZ4_9BACT</name>
<gene>
    <name evidence="3" type="ORF">MFFC18_33510</name>
</gene>
<dbReference type="STRING" id="980251.GCA_001642875_02723"/>
<dbReference type="KEGG" id="mff:MFFC18_33510"/>
<reference evidence="3 4" key="1">
    <citation type="submission" date="2019-08" db="EMBL/GenBank/DDBJ databases">
        <title>Deep-cultivation of Planctomycetes and their phenomic and genomic characterization uncovers novel biology.</title>
        <authorList>
            <person name="Wiegand S."/>
            <person name="Jogler M."/>
            <person name="Boedeker C."/>
            <person name="Pinto D."/>
            <person name="Vollmers J."/>
            <person name="Rivas-Marin E."/>
            <person name="Kohn T."/>
            <person name="Peeters S.H."/>
            <person name="Heuer A."/>
            <person name="Rast P."/>
            <person name="Oberbeckmann S."/>
            <person name="Bunk B."/>
            <person name="Jeske O."/>
            <person name="Meyerdierks A."/>
            <person name="Storesund J.E."/>
            <person name="Kallscheuer N."/>
            <person name="Luecker S."/>
            <person name="Lage O.M."/>
            <person name="Pohl T."/>
            <person name="Merkel B.J."/>
            <person name="Hornburger P."/>
            <person name="Mueller R.-W."/>
            <person name="Bruemmer F."/>
            <person name="Labrenz M."/>
            <person name="Spormann A.M."/>
            <person name="Op den Camp H."/>
            <person name="Overmann J."/>
            <person name="Amann R."/>
            <person name="Jetten M.S.M."/>
            <person name="Mascher T."/>
            <person name="Medema M.H."/>
            <person name="Devos D.P."/>
            <person name="Kaster A.-K."/>
            <person name="Ovreas L."/>
            <person name="Rohde M."/>
            <person name="Galperin M.Y."/>
            <person name="Jogler C."/>
        </authorList>
    </citation>
    <scope>NUCLEOTIDE SEQUENCE [LARGE SCALE GENOMIC DNA]</scope>
    <source>
        <strain evidence="3 4">FC18</strain>
    </source>
</reference>
<dbReference type="Pfam" id="PF09835">
    <property type="entry name" value="DUF2062"/>
    <property type="match status" value="1"/>
</dbReference>
<evidence type="ECO:0000313" key="4">
    <source>
        <dbReference type="Proteomes" id="UP000322214"/>
    </source>
</evidence>
<evidence type="ECO:0000313" key="3">
    <source>
        <dbReference type="EMBL" id="QEG23452.1"/>
    </source>
</evidence>
<evidence type="ECO:0000259" key="2">
    <source>
        <dbReference type="Pfam" id="PF09835"/>
    </source>
</evidence>